<dbReference type="RefSeq" id="WP_188480275.1">
    <property type="nucleotide sequence ID" value="NZ_BMFC01000001.1"/>
</dbReference>
<dbReference type="InterPro" id="IPR027463">
    <property type="entry name" value="AcrB_DN_DC_subdom"/>
</dbReference>
<gene>
    <name evidence="2" type="ORF">GCM10011363_04010</name>
</gene>
<feature type="transmembrane region" description="Helical" evidence="1">
    <location>
        <begin position="929"/>
        <end position="953"/>
    </location>
</feature>
<name>A0ABQ1K7L8_9RHOB</name>
<feature type="transmembrane region" description="Helical" evidence="1">
    <location>
        <begin position="361"/>
        <end position="381"/>
    </location>
</feature>
<feature type="transmembrane region" description="Helical" evidence="1">
    <location>
        <begin position="387"/>
        <end position="407"/>
    </location>
</feature>
<keyword evidence="1" id="KW-0812">Transmembrane</keyword>
<dbReference type="Gene3D" id="3.30.70.1440">
    <property type="entry name" value="Multidrug efflux transporter AcrB pore domain"/>
    <property type="match status" value="1"/>
</dbReference>
<feature type="transmembrane region" description="Helical" evidence="1">
    <location>
        <begin position="464"/>
        <end position="483"/>
    </location>
</feature>
<feature type="transmembrane region" description="Helical" evidence="1">
    <location>
        <begin position="1100"/>
        <end position="1127"/>
    </location>
</feature>
<dbReference type="PRINTS" id="PR00702">
    <property type="entry name" value="ACRIFLAVINRP"/>
</dbReference>
<keyword evidence="3" id="KW-1185">Reference proteome</keyword>
<dbReference type="SUPFAM" id="SSF82714">
    <property type="entry name" value="Multidrug efflux transporter AcrB TolC docking domain, DN and DC subdomains"/>
    <property type="match status" value="2"/>
</dbReference>
<feature type="transmembrane region" description="Helical" evidence="1">
    <location>
        <begin position="335"/>
        <end position="354"/>
    </location>
</feature>
<dbReference type="Gene3D" id="3.30.2090.10">
    <property type="entry name" value="Multidrug efflux transporter AcrB TolC docking domain, DN and DC subdomains"/>
    <property type="match status" value="2"/>
</dbReference>
<dbReference type="Proteomes" id="UP000645462">
    <property type="component" value="Unassembled WGS sequence"/>
</dbReference>
<dbReference type="SUPFAM" id="SSF82693">
    <property type="entry name" value="Multidrug efflux transporter AcrB pore domain, PN1, PN2, PC1 and PC2 subdomains"/>
    <property type="match status" value="1"/>
</dbReference>
<protein>
    <submittedName>
        <fullName evidence="2">Multidrug transporter AcrB</fullName>
    </submittedName>
</protein>
<sequence>MARTLSVKAGGILSYFVRHRTVANLLLILLLAAGAFSIPNMRAQFFPDVVVDDVDVSVIWEGAGAEDVDRGIVQVLEPAILSVEGVESSEASSREGRASIRLEFEPGWDMSRAADDVQSAIDAVSNLPADAEDPVVRRGTWRDRVTDLVITGPVGVDQLARFADELSARLFAEGVTRTTIRGLSAPRTVVEVPSANLIAFDISMRAIADAIAQEVDADPAGDVGNANTRVRTGVEKRSAEQIANIVLRSNPDGSNLTVGDVGTIFIEGVDRERSYFVGDNPAISIRVDRSDQGDAIGIQRTVEDVAAEFQSSLPDGVTVDLIRTRAEAITGRLDILLDNGLTGLLLVVLLLFLFLNARTAFWVAAGIPAAMMAAIALMYAGGITINMISLFALIITLGIVVDDAIVVGEHADHLARTGLPPVEAAERAAQRMALPVFAATLTTIIAFFGLVAIGGRFGGLIADIPFTVIAVLAASLIECFLILPNHMAHAIAHSAKEHWYDVPSRVVNRGFRWMRETLFRPFMALVIQARYAVLAGAVVLLASQAALFIRGDVQWRFFNSPEQSSVTGNFAMAPGATREDTFEMMRIFQTAVDDVARSFEERHGVNPIDYVIAEVGGNAGRGIAGTDTKDADQLGGISIELIDADLRPFSSQAFVSELEDSVPRHPMVETISFRSWGSGPASDALDVQFFGASAETLKMASEDLKNALLQYPEVSAVEDNLAYDKEELILELTPQGQALGFTTDALGSVLRARLGGIQAATYPDGPRSAEIRVELPTGELTADFLERTQMRTPEGAYVQLADIVSVERRAGFSTVRRENGIRLISVTGDISEDDPARANDIMLALETQILPTISSERQVEYRLSGLSEQEGDFLNDARTGLILSLLAIYLVLAWVFASWTRPMVVMSVIPFGLVGTIYGHAAWDVPLSMFTVVGLLGMTGIIINDSIVLVTTIDEKAQDRGLFPSIIDGAADRLRPVFLTTATTVLGLVPLLYEQSSQAQFLKPTVITLVYGLGFGMFLVLLIVPSLMAVQNDLGRLTQTARRGLRFRQGGVRSALTVASALIVAWLGATMGAFAVTGALPEALRLALVGTPFGGDSTLSMSLGLFVTGAAAICLALYILSALVMGLSRMRRPA</sequence>
<dbReference type="Gene3D" id="3.30.70.1430">
    <property type="entry name" value="Multidrug efflux transporter AcrB pore domain"/>
    <property type="match status" value="2"/>
</dbReference>
<proteinExistence type="predicted"/>
<dbReference type="EMBL" id="BMFC01000001">
    <property type="protein sequence ID" value="GGB90596.1"/>
    <property type="molecule type" value="Genomic_DNA"/>
</dbReference>
<feature type="transmembrane region" description="Helical" evidence="1">
    <location>
        <begin position="879"/>
        <end position="897"/>
    </location>
</feature>
<feature type="transmembrane region" description="Helical" evidence="1">
    <location>
        <begin position="436"/>
        <end position="458"/>
    </location>
</feature>
<organism evidence="2 3">
    <name type="scientific">Marivita lacus</name>
    <dbReference type="NCBI Taxonomy" id="1323742"/>
    <lineage>
        <taxon>Bacteria</taxon>
        <taxon>Pseudomonadati</taxon>
        <taxon>Pseudomonadota</taxon>
        <taxon>Alphaproteobacteria</taxon>
        <taxon>Rhodobacterales</taxon>
        <taxon>Roseobacteraceae</taxon>
        <taxon>Marivita</taxon>
    </lineage>
</organism>
<keyword evidence="1" id="KW-0472">Membrane</keyword>
<dbReference type="Pfam" id="PF00873">
    <property type="entry name" value="ACR_tran"/>
    <property type="match status" value="1"/>
</dbReference>
<dbReference type="InterPro" id="IPR001036">
    <property type="entry name" value="Acrflvin-R"/>
</dbReference>
<feature type="transmembrane region" description="Helical" evidence="1">
    <location>
        <begin position="904"/>
        <end position="923"/>
    </location>
</feature>
<feature type="transmembrane region" description="Helical" evidence="1">
    <location>
        <begin position="1005"/>
        <end position="1030"/>
    </location>
</feature>
<reference evidence="3" key="1">
    <citation type="journal article" date="2019" name="Int. J. Syst. Evol. Microbiol.">
        <title>The Global Catalogue of Microorganisms (GCM) 10K type strain sequencing project: providing services to taxonomists for standard genome sequencing and annotation.</title>
        <authorList>
            <consortium name="The Broad Institute Genomics Platform"/>
            <consortium name="The Broad Institute Genome Sequencing Center for Infectious Disease"/>
            <person name="Wu L."/>
            <person name="Ma J."/>
        </authorList>
    </citation>
    <scope>NUCLEOTIDE SEQUENCE [LARGE SCALE GENOMIC DNA]</scope>
    <source>
        <strain evidence="3">CGMCC 1.12478</strain>
    </source>
</reference>
<comment type="caution">
    <text evidence="2">The sequence shown here is derived from an EMBL/GenBank/DDBJ whole genome shotgun (WGS) entry which is preliminary data.</text>
</comment>
<feature type="transmembrane region" description="Helical" evidence="1">
    <location>
        <begin position="974"/>
        <end position="993"/>
    </location>
</feature>
<dbReference type="Gene3D" id="1.20.1640.10">
    <property type="entry name" value="Multidrug efflux transporter AcrB transmembrane domain"/>
    <property type="match status" value="2"/>
</dbReference>
<evidence type="ECO:0000256" key="1">
    <source>
        <dbReference type="SAM" id="Phobius"/>
    </source>
</evidence>
<keyword evidence="1" id="KW-1133">Transmembrane helix</keyword>
<evidence type="ECO:0000313" key="2">
    <source>
        <dbReference type="EMBL" id="GGB90596.1"/>
    </source>
</evidence>
<dbReference type="PANTHER" id="PTHR32063">
    <property type="match status" value="1"/>
</dbReference>
<dbReference type="SUPFAM" id="SSF82866">
    <property type="entry name" value="Multidrug efflux transporter AcrB transmembrane domain"/>
    <property type="match status" value="2"/>
</dbReference>
<feature type="transmembrane region" description="Helical" evidence="1">
    <location>
        <begin position="522"/>
        <end position="549"/>
    </location>
</feature>
<dbReference type="Gene3D" id="3.30.70.1320">
    <property type="entry name" value="Multidrug efflux transporter AcrB pore domain like"/>
    <property type="match status" value="1"/>
</dbReference>
<feature type="transmembrane region" description="Helical" evidence="1">
    <location>
        <begin position="1051"/>
        <end position="1080"/>
    </location>
</feature>
<accession>A0ABQ1K7L8</accession>
<dbReference type="PANTHER" id="PTHR32063:SF33">
    <property type="entry name" value="RND SUPERFAMILY EFFLUX PUMP PERMEASE COMPONENT"/>
    <property type="match status" value="1"/>
</dbReference>
<evidence type="ECO:0000313" key="3">
    <source>
        <dbReference type="Proteomes" id="UP000645462"/>
    </source>
</evidence>